<accession>A0A2T3B551</accession>
<keyword evidence="2 3" id="KW-0378">Hydrolase</keyword>
<gene>
    <name evidence="5" type="ORF">M430DRAFT_98436</name>
</gene>
<reference evidence="5 6" key="1">
    <citation type="journal article" date="2018" name="New Phytol.">
        <title>Comparative genomics and transcriptomics depict ericoid mycorrhizal fungi as versatile saprotrophs and plant mutualists.</title>
        <authorList>
            <person name="Martino E."/>
            <person name="Morin E."/>
            <person name="Grelet G.A."/>
            <person name="Kuo A."/>
            <person name="Kohler A."/>
            <person name="Daghino S."/>
            <person name="Barry K.W."/>
            <person name="Cichocki N."/>
            <person name="Clum A."/>
            <person name="Dockter R.B."/>
            <person name="Hainaut M."/>
            <person name="Kuo R.C."/>
            <person name="LaButti K."/>
            <person name="Lindahl B.D."/>
            <person name="Lindquist E.A."/>
            <person name="Lipzen A."/>
            <person name="Khouja H.R."/>
            <person name="Magnuson J."/>
            <person name="Murat C."/>
            <person name="Ohm R.A."/>
            <person name="Singer S.W."/>
            <person name="Spatafora J.W."/>
            <person name="Wang M."/>
            <person name="Veneault-Fourrey C."/>
            <person name="Henrissat B."/>
            <person name="Grigoriev I.V."/>
            <person name="Martin F.M."/>
            <person name="Perotto S."/>
        </authorList>
    </citation>
    <scope>NUCLEOTIDE SEQUENCE [LARGE SCALE GENOMIC DNA]</scope>
    <source>
        <strain evidence="5 6">ATCC 22711</strain>
    </source>
</reference>
<dbReference type="InterPro" id="IPR029058">
    <property type="entry name" value="AB_hydrolase_fold"/>
</dbReference>
<dbReference type="PANTHER" id="PTHR43142">
    <property type="entry name" value="CARBOXYLIC ESTER HYDROLASE"/>
    <property type="match status" value="1"/>
</dbReference>
<dbReference type="EC" id="3.1.1.-" evidence="3"/>
<dbReference type="InterPro" id="IPR019826">
    <property type="entry name" value="Carboxylesterase_B_AS"/>
</dbReference>
<organism evidence="5 6">
    <name type="scientific">Amorphotheca resinae ATCC 22711</name>
    <dbReference type="NCBI Taxonomy" id="857342"/>
    <lineage>
        <taxon>Eukaryota</taxon>
        <taxon>Fungi</taxon>
        <taxon>Dikarya</taxon>
        <taxon>Ascomycota</taxon>
        <taxon>Pezizomycotina</taxon>
        <taxon>Leotiomycetes</taxon>
        <taxon>Helotiales</taxon>
        <taxon>Amorphothecaceae</taxon>
        <taxon>Amorphotheca</taxon>
    </lineage>
</organism>
<dbReference type="GeneID" id="36578204"/>
<name>A0A2T3B551_AMORE</name>
<dbReference type="AlphaFoldDB" id="A0A2T3B551"/>
<sequence length="501" mass="55405">MSPIIDHPSLHAVLEGTEDISAEGLKVSHFRGIPYGKIPGRFVQAELVDEWQGKKLDCTRFGPQCPQNPIDIGYLLRIPHSLEKDEETVAQDEFNCLNINVSVPEGAKGPLPVLIWIYGGSQVVSFPPIPHKASNTTPLVAQSISGGKPMIIVTFNYRLNIFSFGDGSERNLALKDQRLAIQWVVKHIAGFGGDKDNITLGGESAGGVYAHAHLSTGAPVRRGILMSGSLYLSPPQPYERGDGLIATLSQKLQETHNVSLKEAPVPVLLKLLADSNINTLWIQQEPDIAGWETRLTAVDELLIGDCEYESVIWRNGVETASAEEIDAAFDIGAPFGPQLKHLYSISPTRSTPSRHGALDFINDLVYAMPVEDVVRTRRQAGKTTYQYVIDQPNPWQASSRAHHAVDLLYLFAGYDLSFNPAAAKVAHEIRDKWIQFINGEKPWDAGERFGFGPHGRVGVIDDAEFESRRRVKHFEVLRQVDRASLFTIFRKLAAGRISLHN</sequence>
<evidence type="ECO:0000313" key="6">
    <source>
        <dbReference type="Proteomes" id="UP000241818"/>
    </source>
</evidence>
<evidence type="ECO:0000313" key="5">
    <source>
        <dbReference type="EMBL" id="PSS21876.1"/>
    </source>
</evidence>
<evidence type="ECO:0000256" key="1">
    <source>
        <dbReference type="ARBA" id="ARBA00005964"/>
    </source>
</evidence>
<dbReference type="SUPFAM" id="SSF53474">
    <property type="entry name" value="alpha/beta-Hydrolases"/>
    <property type="match status" value="1"/>
</dbReference>
<dbReference type="PROSITE" id="PS00122">
    <property type="entry name" value="CARBOXYLESTERASE_B_1"/>
    <property type="match status" value="1"/>
</dbReference>
<dbReference type="PANTHER" id="PTHR43142:SF5">
    <property type="entry name" value="CARBOXYLIC ESTER HYDROLASE"/>
    <property type="match status" value="1"/>
</dbReference>
<comment type="similarity">
    <text evidence="1 3">Belongs to the type-B carboxylesterase/lipase family.</text>
</comment>
<feature type="domain" description="Carboxylesterase type B" evidence="4">
    <location>
        <begin position="14"/>
        <end position="231"/>
    </location>
</feature>
<dbReference type="InParanoid" id="A0A2T3B551"/>
<evidence type="ECO:0000256" key="2">
    <source>
        <dbReference type="ARBA" id="ARBA00022801"/>
    </source>
</evidence>
<dbReference type="OrthoDB" id="6846267at2759"/>
<dbReference type="STRING" id="857342.A0A2T3B551"/>
<evidence type="ECO:0000256" key="3">
    <source>
        <dbReference type="RuleBase" id="RU361235"/>
    </source>
</evidence>
<dbReference type="GO" id="GO:0016787">
    <property type="term" value="F:hydrolase activity"/>
    <property type="evidence" value="ECO:0007669"/>
    <property type="project" value="UniProtKB-KW"/>
</dbReference>
<dbReference type="Proteomes" id="UP000241818">
    <property type="component" value="Unassembled WGS sequence"/>
</dbReference>
<proteinExistence type="inferred from homology"/>
<dbReference type="EMBL" id="KZ679009">
    <property type="protein sequence ID" value="PSS21876.1"/>
    <property type="molecule type" value="Genomic_DNA"/>
</dbReference>
<dbReference type="Pfam" id="PF00135">
    <property type="entry name" value="COesterase"/>
    <property type="match status" value="2"/>
</dbReference>
<evidence type="ECO:0000259" key="4">
    <source>
        <dbReference type="Pfam" id="PF00135"/>
    </source>
</evidence>
<dbReference type="InterPro" id="IPR002018">
    <property type="entry name" value="CarbesteraseB"/>
</dbReference>
<dbReference type="RefSeq" id="XP_024722031.1">
    <property type="nucleotide sequence ID" value="XM_024870123.1"/>
</dbReference>
<feature type="domain" description="Carboxylesterase type B" evidence="4">
    <location>
        <begin position="339"/>
        <end position="443"/>
    </location>
</feature>
<protein>
    <recommendedName>
        <fullName evidence="3">Carboxylic ester hydrolase</fullName>
        <ecNumber evidence="3">3.1.1.-</ecNumber>
    </recommendedName>
</protein>
<dbReference type="Gene3D" id="3.40.50.1820">
    <property type="entry name" value="alpha/beta hydrolase"/>
    <property type="match status" value="1"/>
</dbReference>
<keyword evidence="6" id="KW-1185">Reference proteome</keyword>